<dbReference type="AlphaFoldDB" id="A0A8J1LQT9"/>
<dbReference type="PANTHER" id="PTHR38323">
    <property type="entry name" value="PROTEIN HEATR9"/>
    <property type="match status" value="1"/>
</dbReference>
<protein>
    <submittedName>
        <fullName evidence="2">Protein HEATR9-like isoform X1</fullName>
    </submittedName>
</protein>
<organism evidence="1 2">
    <name type="scientific">Xenopus laevis</name>
    <name type="common">African clawed frog</name>
    <dbReference type="NCBI Taxonomy" id="8355"/>
    <lineage>
        <taxon>Eukaryota</taxon>
        <taxon>Metazoa</taxon>
        <taxon>Chordata</taxon>
        <taxon>Craniata</taxon>
        <taxon>Vertebrata</taxon>
        <taxon>Euteleostomi</taxon>
        <taxon>Amphibia</taxon>
        <taxon>Batrachia</taxon>
        <taxon>Anura</taxon>
        <taxon>Pipoidea</taxon>
        <taxon>Pipidae</taxon>
        <taxon>Xenopodinae</taxon>
        <taxon>Xenopus</taxon>
        <taxon>Xenopus</taxon>
    </lineage>
</organism>
<evidence type="ECO:0000313" key="2">
    <source>
        <dbReference type="RefSeq" id="XP_041431887.1"/>
    </source>
</evidence>
<dbReference type="SUPFAM" id="SSF48371">
    <property type="entry name" value="ARM repeat"/>
    <property type="match status" value="1"/>
</dbReference>
<dbReference type="RefSeq" id="XP_041431887.1">
    <property type="nucleotide sequence ID" value="XM_041575953.1"/>
</dbReference>
<reference evidence="2" key="1">
    <citation type="submission" date="2025-08" db="UniProtKB">
        <authorList>
            <consortium name="RefSeq"/>
        </authorList>
    </citation>
    <scope>IDENTIFICATION</scope>
    <source>
        <strain evidence="2">J_2021</strain>
        <tissue evidence="2">Erythrocytes</tissue>
    </source>
</reference>
<dbReference type="InterPro" id="IPR011989">
    <property type="entry name" value="ARM-like"/>
</dbReference>
<evidence type="ECO:0000313" key="1">
    <source>
        <dbReference type="Proteomes" id="UP000186698"/>
    </source>
</evidence>
<dbReference type="Proteomes" id="UP000186698">
    <property type="component" value="Chromosome 9_10L"/>
</dbReference>
<dbReference type="KEGG" id="xla:108701101"/>
<accession>A0A8J1LQT9</accession>
<proteinExistence type="predicted"/>
<sequence>MCLCCESFCIWVQSALFLQALGSLVGQIQLYNNRITKGLMDQLLHSIVFQHRIQASRWLKYIGLERIREQGLEQEVYSVLKQKIHSDPLLVIRKSIGITVESLGMNKSMWDTFESQLQDPCEKRRTQAVLALAALGLRHKLILCQLLNMLDTDQSESVRIQIVRLFCSLDLKDSSVLRNLKEKEQGMGSLASKFSPWRFATNPCLANKFTHHYQIGLKLPKGSGP</sequence>
<name>A0A8J1LQT9_XENLA</name>
<keyword evidence="1" id="KW-1185">Reference proteome</keyword>
<gene>
    <name evidence="2" type="primary">LOC108701101</name>
</gene>
<dbReference type="InterPro" id="IPR016024">
    <property type="entry name" value="ARM-type_fold"/>
</dbReference>
<dbReference type="GeneID" id="108701101"/>
<dbReference type="Gene3D" id="1.25.10.10">
    <property type="entry name" value="Leucine-rich Repeat Variant"/>
    <property type="match status" value="1"/>
</dbReference>
<dbReference type="OrthoDB" id="10031548at2759"/>
<dbReference type="InterPro" id="IPR052873">
    <property type="entry name" value="HEATR9"/>
</dbReference>
<dbReference type="PANTHER" id="PTHR38323:SF1">
    <property type="entry name" value="PROTEIN HEATR9"/>
    <property type="match status" value="1"/>
</dbReference>